<evidence type="ECO:0000256" key="1">
    <source>
        <dbReference type="PROSITE-ProRule" id="PRU00042"/>
    </source>
</evidence>
<protein>
    <recommendedName>
        <fullName evidence="3">C2H2-type domain-containing protein</fullName>
    </recommendedName>
</protein>
<evidence type="ECO:0000313" key="4">
    <source>
        <dbReference type="EMBL" id="GBP65686.1"/>
    </source>
</evidence>
<feature type="region of interest" description="Disordered" evidence="2">
    <location>
        <begin position="697"/>
        <end position="843"/>
    </location>
</feature>
<dbReference type="Proteomes" id="UP000299102">
    <property type="component" value="Unassembled WGS sequence"/>
</dbReference>
<dbReference type="PANTHER" id="PTHR33936">
    <property type="entry name" value="PROTEIN CBG17840"/>
    <property type="match status" value="1"/>
</dbReference>
<dbReference type="AlphaFoldDB" id="A0A4C1XP28"/>
<feature type="compositionally biased region" description="Basic and acidic residues" evidence="2">
    <location>
        <begin position="526"/>
        <end position="570"/>
    </location>
</feature>
<gene>
    <name evidence="4" type="ORF">EVAR_98399_1</name>
</gene>
<feature type="compositionally biased region" description="Basic and acidic residues" evidence="2">
    <location>
        <begin position="811"/>
        <end position="829"/>
    </location>
</feature>
<dbReference type="InterPro" id="IPR036236">
    <property type="entry name" value="Znf_C2H2_sf"/>
</dbReference>
<evidence type="ECO:0000313" key="5">
    <source>
        <dbReference type="Proteomes" id="UP000299102"/>
    </source>
</evidence>
<feature type="compositionally biased region" description="Basic residues" evidence="2">
    <location>
        <begin position="594"/>
        <end position="603"/>
    </location>
</feature>
<sequence>MGSKVPSVAKMKRQGLSCEDCSAKFPNLSVLKKHRLKAHKKTRANKVSVPKGDKQALSGVKKIEKAKTAKKAAGSKKTITKSSTEKRLSQQTDPRCHVCRKLFPTRSEMLDHYKAAHLRSSDHVKTKVDVAMNKLMNTVKKVTQDHSKCVKCSKIFATRRSMLLHICQNIDESREQYRCAGCKEKFDSLEKLDAHIVTDHNENIEILVFKDEDEFQAWKKKEEDAIKINYVTMSSADKASTVYRCSASVKSDGKDNVKEICPSAIILRASKDFLKASFYKSHHGHPCDEFEFQYSKEKSDQDIESTKLSKTSNMESSMDIENKDTESDEAFESDLKLYKCLACDQTFNSMKQLNFHLNGAHNDDIYSILFPNNEEFETWKIKMQNMTKTSYLPGLKYDQKMYYNCDAPFKATTQIGENGLEWVIKKVCPSTIVTKQYDRGLQIHFYKRHYDHEHTEYVPTNEIRKYDIKSMFSHNSKRKTIYMPEYKKLKTLLVEVLSIAENLPISNLKMLISEANGIAQKAKDFLGKDQKSPLGDEQKDLPEKEKIPNEGKRKLENIETDKDTTEELRTSKRLRGRSSKKERPPVKRTPVKNLIKKSTHRTKSSSINTNIPITIAPKIVNTFTLATDFKEPIKDIGSISMEPNTNGIERDESAQTDTESIQPEPLETNTADPRKKYELLLSTSTFNDSYKTFIESKSWGSKSEKNKANKDVSESPKVESEQTIKKKNVRMKTKLGQYSPKNKLSKTPIKTSSPVKPISTSVVGKPHITQVPRKHPSTSVHGKSPNIRVHGKSHSTPKTAKPASAPILGKFKVERSKEHESYRKLDGHRCPRTPTTPEQSLIY</sequence>
<dbReference type="OrthoDB" id="7483656at2759"/>
<dbReference type="EMBL" id="BGZK01000936">
    <property type="protein sequence ID" value="GBP65686.1"/>
    <property type="molecule type" value="Genomic_DNA"/>
</dbReference>
<dbReference type="SMART" id="SM00355">
    <property type="entry name" value="ZnF_C2H2"/>
    <property type="match status" value="5"/>
</dbReference>
<dbReference type="Pfam" id="PF12874">
    <property type="entry name" value="zf-met"/>
    <property type="match status" value="1"/>
</dbReference>
<name>A0A4C1XP28_EUMVA</name>
<dbReference type="Gene3D" id="3.30.160.60">
    <property type="entry name" value="Classic Zinc Finger"/>
    <property type="match status" value="1"/>
</dbReference>
<dbReference type="InterPro" id="IPR052797">
    <property type="entry name" value="RegFact_GeneExpr_CellDeath"/>
</dbReference>
<dbReference type="PROSITE" id="PS00028">
    <property type="entry name" value="ZINC_FINGER_C2H2_1"/>
    <property type="match status" value="4"/>
</dbReference>
<keyword evidence="1" id="KW-0863">Zinc-finger</keyword>
<comment type="caution">
    <text evidence="4">The sequence shown here is derived from an EMBL/GenBank/DDBJ whole genome shotgun (WGS) entry which is preliminary data.</text>
</comment>
<organism evidence="4 5">
    <name type="scientific">Eumeta variegata</name>
    <name type="common">Bagworm moth</name>
    <name type="synonym">Eumeta japonica</name>
    <dbReference type="NCBI Taxonomy" id="151549"/>
    <lineage>
        <taxon>Eukaryota</taxon>
        <taxon>Metazoa</taxon>
        <taxon>Ecdysozoa</taxon>
        <taxon>Arthropoda</taxon>
        <taxon>Hexapoda</taxon>
        <taxon>Insecta</taxon>
        <taxon>Pterygota</taxon>
        <taxon>Neoptera</taxon>
        <taxon>Endopterygota</taxon>
        <taxon>Lepidoptera</taxon>
        <taxon>Glossata</taxon>
        <taxon>Ditrysia</taxon>
        <taxon>Tineoidea</taxon>
        <taxon>Psychidae</taxon>
        <taxon>Oiketicinae</taxon>
        <taxon>Eumeta</taxon>
    </lineage>
</organism>
<keyword evidence="5" id="KW-1185">Reference proteome</keyword>
<feature type="domain" description="C2H2-type" evidence="3">
    <location>
        <begin position="338"/>
        <end position="366"/>
    </location>
</feature>
<feature type="domain" description="C2H2-type" evidence="3">
    <location>
        <begin position="16"/>
        <end position="44"/>
    </location>
</feature>
<dbReference type="GO" id="GO:0008270">
    <property type="term" value="F:zinc ion binding"/>
    <property type="evidence" value="ECO:0007669"/>
    <property type="project" value="UniProtKB-KW"/>
</dbReference>
<feature type="compositionally biased region" description="Polar residues" evidence="2">
    <location>
        <begin position="748"/>
        <end position="762"/>
    </location>
</feature>
<evidence type="ECO:0000259" key="3">
    <source>
        <dbReference type="PROSITE" id="PS50157"/>
    </source>
</evidence>
<feature type="compositionally biased region" description="Basic and acidic residues" evidence="2">
    <location>
        <begin position="702"/>
        <end position="724"/>
    </location>
</feature>
<dbReference type="InterPro" id="IPR013087">
    <property type="entry name" value="Znf_C2H2_type"/>
</dbReference>
<feature type="compositionally biased region" description="Polar residues" evidence="2">
    <location>
        <begin position="655"/>
        <end position="671"/>
    </location>
</feature>
<reference evidence="4 5" key="1">
    <citation type="journal article" date="2019" name="Commun. Biol.">
        <title>The bagworm genome reveals a unique fibroin gene that provides high tensile strength.</title>
        <authorList>
            <person name="Kono N."/>
            <person name="Nakamura H."/>
            <person name="Ohtoshi R."/>
            <person name="Tomita M."/>
            <person name="Numata K."/>
            <person name="Arakawa K."/>
        </authorList>
    </citation>
    <scope>NUCLEOTIDE SEQUENCE [LARGE SCALE GENOMIC DNA]</scope>
</reference>
<dbReference type="PROSITE" id="PS50157">
    <property type="entry name" value="ZINC_FINGER_C2H2_2"/>
    <property type="match status" value="2"/>
</dbReference>
<feature type="region of interest" description="Disordered" evidence="2">
    <location>
        <begin position="526"/>
        <end position="606"/>
    </location>
</feature>
<feature type="region of interest" description="Disordered" evidence="2">
    <location>
        <begin position="36"/>
        <end position="92"/>
    </location>
</feature>
<keyword evidence="1" id="KW-0479">Metal-binding</keyword>
<feature type="compositionally biased region" description="Polar residues" evidence="2">
    <location>
        <begin position="833"/>
        <end position="843"/>
    </location>
</feature>
<dbReference type="PANTHER" id="PTHR33936:SF24">
    <property type="entry name" value="C2H2-TYPE DOMAIN-CONTAINING PROTEIN"/>
    <property type="match status" value="1"/>
</dbReference>
<dbReference type="SUPFAM" id="SSF57667">
    <property type="entry name" value="beta-beta-alpha zinc fingers"/>
    <property type="match status" value="1"/>
</dbReference>
<keyword evidence="1" id="KW-0862">Zinc</keyword>
<proteinExistence type="predicted"/>
<evidence type="ECO:0000256" key="2">
    <source>
        <dbReference type="SAM" id="MobiDB-lite"/>
    </source>
</evidence>
<feature type="region of interest" description="Disordered" evidence="2">
    <location>
        <begin position="636"/>
        <end position="675"/>
    </location>
</feature>
<accession>A0A4C1XP28</accession>